<organism evidence="1 2">
    <name type="scientific">Shimia thalassica</name>
    <dbReference type="NCBI Taxonomy" id="1715693"/>
    <lineage>
        <taxon>Bacteria</taxon>
        <taxon>Pseudomonadati</taxon>
        <taxon>Pseudomonadota</taxon>
        <taxon>Alphaproteobacteria</taxon>
        <taxon>Rhodobacterales</taxon>
        <taxon>Roseobacteraceae</taxon>
    </lineage>
</organism>
<dbReference type="InterPro" id="IPR007485">
    <property type="entry name" value="LPS_assembly_LptE"/>
</dbReference>
<protein>
    <submittedName>
        <fullName evidence="1">Uncharacterized protein</fullName>
    </submittedName>
</protein>
<name>A0A0P1HZU0_9RHOB</name>
<evidence type="ECO:0000313" key="1">
    <source>
        <dbReference type="EMBL" id="CUJ81809.1"/>
    </source>
</evidence>
<dbReference type="Proteomes" id="UP000051870">
    <property type="component" value="Unassembled WGS sequence"/>
</dbReference>
<sequence>MFGAASLALAGCGFTPSYGTNGTASAFLGQTVVDEPTDNVSYLVVRELEDRLGRTPQGIYGLSVSLQTEQRSIAKSISGITSRYDLLATATYALRDLETKEVLTSGKVENFTGYSTTGTTVDTLAAETDAYERLSVILTDQIMAQLLAYAAANPQ</sequence>
<evidence type="ECO:0000313" key="2">
    <source>
        <dbReference type="Proteomes" id="UP000051870"/>
    </source>
</evidence>
<dbReference type="Pfam" id="PF04390">
    <property type="entry name" value="LptE"/>
    <property type="match status" value="1"/>
</dbReference>
<dbReference type="EMBL" id="CYTW01000001">
    <property type="protein sequence ID" value="CUJ81809.1"/>
    <property type="molecule type" value="Genomic_DNA"/>
</dbReference>
<dbReference type="AlphaFoldDB" id="A0A0P1HZU0"/>
<accession>A0A0P1HZU0</accession>
<keyword evidence="2" id="KW-1185">Reference proteome</keyword>
<dbReference type="GO" id="GO:0043165">
    <property type="term" value="P:Gram-negative-bacterium-type cell outer membrane assembly"/>
    <property type="evidence" value="ECO:0007669"/>
    <property type="project" value="InterPro"/>
</dbReference>
<proteinExistence type="predicted"/>
<dbReference type="Gene3D" id="3.30.160.150">
    <property type="entry name" value="Lipoprotein like domain"/>
    <property type="match status" value="1"/>
</dbReference>
<gene>
    <name evidence="1" type="ORF">PH7735_00072</name>
</gene>
<dbReference type="STRING" id="1715693.PH7735_00072"/>
<reference evidence="2" key="1">
    <citation type="submission" date="2015-09" db="EMBL/GenBank/DDBJ databases">
        <authorList>
            <person name="Rodrigo-Torres Lidia"/>
            <person name="Arahal R.David."/>
        </authorList>
    </citation>
    <scope>NUCLEOTIDE SEQUENCE [LARGE SCALE GENOMIC DNA]</scope>
    <source>
        <strain evidence="2">CECT 7735</strain>
    </source>
</reference>
<dbReference type="GO" id="GO:0019867">
    <property type="term" value="C:outer membrane"/>
    <property type="evidence" value="ECO:0007669"/>
    <property type="project" value="InterPro"/>
</dbReference>